<gene>
    <name evidence="3" type="ORF">BESB_055680</name>
</gene>
<dbReference type="GeneID" id="40310497"/>
<evidence type="ECO:0000313" key="4">
    <source>
        <dbReference type="Proteomes" id="UP000224006"/>
    </source>
</evidence>
<dbReference type="VEuPathDB" id="ToxoDB:BESB_055680"/>
<evidence type="ECO:0000256" key="2">
    <source>
        <dbReference type="SAM" id="MobiDB-lite"/>
    </source>
</evidence>
<feature type="region of interest" description="Disordered" evidence="2">
    <location>
        <begin position="597"/>
        <end position="689"/>
    </location>
</feature>
<dbReference type="Proteomes" id="UP000224006">
    <property type="component" value="Chromosome IV"/>
</dbReference>
<feature type="coiled-coil region" evidence="1">
    <location>
        <begin position="750"/>
        <end position="777"/>
    </location>
</feature>
<dbReference type="AlphaFoldDB" id="A0A2A9MJZ0"/>
<accession>A0A2A9MJZ0</accession>
<evidence type="ECO:0000256" key="1">
    <source>
        <dbReference type="SAM" id="Coils"/>
    </source>
</evidence>
<feature type="compositionally biased region" description="Acidic residues" evidence="2">
    <location>
        <begin position="23"/>
        <end position="44"/>
    </location>
</feature>
<feature type="compositionally biased region" description="Basic and acidic residues" evidence="2">
    <location>
        <begin position="1"/>
        <end position="15"/>
    </location>
</feature>
<reference evidence="3 4" key="1">
    <citation type="submission" date="2017-09" db="EMBL/GenBank/DDBJ databases">
        <title>Genome sequencing of Besnoitia besnoiti strain Bb-Ger1.</title>
        <authorList>
            <person name="Schares G."/>
            <person name="Venepally P."/>
            <person name="Lorenzi H.A."/>
        </authorList>
    </citation>
    <scope>NUCLEOTIDE SEQUENCE [LARGE SCALE GENOMIC DNA]</scope>
    <source>
        <strain evidence="3 4">Bb-Ger1</strain>
    </source>
</reference>
<feature type="region of interest" description="Disordered" evidence="2">
    <location>
        <begin position="1"/>
        <end position="48"/>
    </location>
</feature>
<protein>
    <recommendedName>
        <fullName evidence="5">Apicomplexan specific, related protein</fullName>
    </recommendedName>
</protein>
<feature type="region of interest" description="Disordered" evidence="2">
    <location>
        <begin position="466"/>
        <end position="485"/>
    </location>
</feature>
<dbReference type="EMBL" id="NWUJ01000004">
    <property type="protein sequence ID" value="PFH35917.1"/>
    <property type="molecule type" value="Genomic_DNA"/>
</dbReference>
<feature type="region of interest" description="Disordered" evidence="2">
    <location>
        <begin position="915"/>
        <end position="937"/>
    </location>
</feature>
<dbReference type="OrthoDB" id="343184at2759"/>
<feature type="compositionally biased region" description="Basic residues" evidence="2">
    <location>
        <begin position="625"/>
        <end position="635"/>
    </location>
</feature>
<evidence type="ECO:0000313" key="3">
    <source>
        <dbReference type="EMBL" id="PFH35917.1"/>
    </source>
</evidence>
<proteinExistence type="predicted"/>
<name>A0A2A9MJZ0_BESBE</name>
<comment type="caution">
    <text evidence="3">The sequence shown here is derived from an EMBL/GenBank/DDBJ whole genome shotgun (WGS) entry which is preliminary data.</text>
</comment>
<dbReference type="KEGG" id="bbes:BESB_055680"/>
<feature type="compositionally biased region" description="Low complexity" evidence="2">
    <location>
        <begin position="655"/>
        <end position="671"/>
    </location>
</feature>
<organism evidence="3 4">
    <name type="scientific">Besnoitia besnoiti</name>
    <name type="common">Apicomplexan protozoan</name>
    <dbReference type="NCBI Taxonomy" id="94643"/>
    <lineage>
        <taxon>Eukaryota</taxon>
        <taxon>Sar</taxon>
        <taxon>Alveolata</taxon>
        <taxon>Apicomplexa</taxon>
        <taxon>Conoidasida</taxon>
        <taxon>Coccidia</taxon>
        <taxon>Eucoccidiorida</taxon>
        <taxon>Eimeriorina</taxon>
        <taxon>Sarcocystidae</taxon>
        <taxon>Besnoitia</taxon>
    </lineage>
</organism>
<evidence type="ECO:0008006" key="5">
    <source>
        <dbReference type="Google" id="ProtNLM"/>
    </source>
</evidence>
<keyword evidence="4" id="KW-1185">Reference proteome</keyword>
<dbReference type="RefSeq" id="XP_029219926.1">
    <property type="nucleotide sequence ID" value="XM_029364003.1"/>
</dbReference>
<keyword evidence="1" id="KW-0175">Coiled coil</keyword>
<sequence length="1046" mass="113633">MTNHILEGREYRHQETCPNRPYDDEDESDALSGDTDSEDEEDDDKREARKGFECCSDRRCTTWFDLRSWFGLLSSDLPNPDFKACFTDVAHGGIGLFEKLVVLGGKTLNTFAEIHFFEQFASVSRPYLPRELAEVAGADAPRLLWSQKRVERVTAHQALYAFGKSYLSTAQALPTRQAVSKYVKSCIGYSCQSSDTENLYKWMPVLVEHIFWVQRVRTEADTHANELLQDLQEYLGYRHDHLLPRIRECLRNRQPTQRSDTPTGKELIRLYAADYFAVLARESGVEKKNQAVWTDEELDMFMEGPAIPLFAVLGMSLQPFLMRTDSNDLPTTEVFVATFYSLVAACWVLSTESRVKVWMPALIQRLRQVQLLVQLASFEGNVYTRAMRRRRMATQPVELSQFAAANNGASDLFRLWNVDPSRPPAGNLGAGPQSPRLLQLGGPAEAASPGFALPGLSFLFGRNKKQEGAEGGNEARAARNNDDTALLPPGDRTLMLTDFSQPPGAVHSPTLTLRPFARVVPPQPRRARSKPPAGSAPAGCCLFPYGNPSPYALPPPPGESSCCCAVPPSASVAQHSAFTSGILEGPPLRRLPARAHNSTFLEGGPAEEYRRHCRPSTGDEPRLRQPLRRHGKKKGTTVTISLDDEEGAPEGGLSRRGSSCPTSPRSSPSPGRRLRSRGDEEPSGADSADVRAILVGKNMKPVCLNIKKGGADEQPSVFLTELGEEDKQQIGLEKADGRTRDGGGDDAALIRTQQMQLELQQLQLQQLQLQQELQNEALFSRRPPPLFPSGPSALVTRQREATPPAGVSLQLQVPPEVVDETRKLCGSAPSGGVSAATSSELPSCTLLVTPQPPPAGKSSGAEGPLLSGCQLYSQAAPQVTSAFCFPQPPMPPADTVKSSAFKPVDILAYTMPRPAPAPVRHDAPARGYGRASAPGRDPRTCASAPVCASPSAMQIPNLLLEARERGGARVAETGESRSRCWPAAACFSGPAEAENEGAASGLWCPGAEAGRTEDEGLPPGFVVAPAAVQAHGRGGPVFYRQRTQKL</sequence>